<dbReference type="KEGG" id="yli:2910104"/>
<dbReference type="Gene3D" id="6.10.140.670">
    <property type="match status" value="1"/>
</dbReference>
<dbReference type="GO" id="GO:1904802">
    <property type="term" value="P:RITS complex assembly"/>
    <property type="evidence" value="ECO:0007669"/>
    <property type="project" value="TreeGrafter"/>
</dbReference>
<protein>
    <submittedName>
        <fullName evidence="2">Uncharacterized protein</fullName>
    </submittedName>
</protein>
<dbReference type="EMBL" id="CP017555">
    <property type="protein sequence ID" value="AOW02384.1"/>
    <property type="molecule type" value="Genomic_DNA"/>
</dbReference>
<feature type="compositionally biased region" description="Basic and acidic residues" evidence="1">
    <location>
        <begin position="13"/>
        <end position="35"/>
    </location>
</feature>
<dbReference type="VEuPathDB" id="FungiDB:YALI1_C07199g"/>
<reference evidence="2 3" key="1">
    <citation type="journal article" date="2016" name="PLoS ONE">
        <title>Sequence Assembly of Yarrowia lipolytica Strain W29/CLIB89 Shows Transposable Element Diversity.</title>
        <authorList>
            <person name="Magnan C."/>
            <person name="Yu J."/>
            <person name="Chang I."/>
            <person name="Jahn E."/>
            <person name="Kanomata Y."/>
            <person name="Wu J."/>
            <person name="Zeller M."/>
            <person name="Oakes M."/>
            <person name="Baldi P."/>
            <person name="Sandmeyer S."/>
        </authorList>
    </citation>
    <scope>NUCLEOTIDE SEQUENCE [LARGE SCALE GENOMIC DNA]</scope>
    <source>
        <strain evidence="3">CLIB89(W29)</strain>
    </source>
</reference>
<dbReference type="VEuPathDB" id="FungiDB:YALI0_C05643g"/>
<dbReference type="InterPro" id="IPR037804">
    <property type="entry name" value="SGF73"/>
</dbReference>
<dbReference type="GO" id="GO:0006357">
    <property type="term" value="P:regulation of transcription by RNA polymerase II"/>
    <property type="evidence" value="ECO:0007669"/>
    <property type="project" value="TreeGrafter"/>
</dbReference>
<evidence type="ECO:0000256" key="1">
    <source>
        <dbReference type="SAM" id="MobiDB-lite"/>
    </source>
</evidence>
<evidence type="ECO:0000313" key="2">
    <source>
        <dbReference type="EMBL" id="AOW02384.1"/>
    </source>
</evidence>
<dbReference type="eggNOG" id="KOG4140">
    <property type="taxonomic scope" value="Eukaryota"/>
</dbReference>
<dbReference type="AlphaFoldDB" id="A0A1D8N9S2"/>
<dbReference type="Pfam" id="PF08313">
    <property type="entry name" value="SCA7"/>
    <property type="match status" value="1"/>
</dbReference>
<feature type="compositionally biased region" description="Basic and acidic residues" evidence="1">
    <location>
        <begin position="65"/>
        <end position="78"/>
    </location>
</feature>
<sequence>MVDKEKATRKRKAASDSKPAARKEKKEKDGDDVKARGKASKAGKAGKATKATKATKETKKKKKEKSTPKEKPPVDVEKQCGVPLPNGDLCARSLTCKSHSMGAKRAVQGRSQPYDVLLASYQKKNQVKLATLSAQNALDEENEAFKDEVVDDNEEFAQVMAGVQRSYPVPVEQKVVMPTRLKNDFFRMREMLIGTLTNVASVPPPSTGASSSASQIMSATGAVLGRTVVYEPGTGNSFVRPSRAVRRR</sequence>
<dbReference type="PANTHER" id="PTHR47805:SF1">
    <property type="entry name" value="SAGA-ASSOCIATED FACTOR 73"/>
    <property type="match status" value="1"/>
</dbReference>
<dbReference type="GO" id="GO:0031048">
    <property type="term" value="P:regulatory ncRNA-mediated heterochromatin formation"/>
    <property type="evidence" value="ECO:0007669"/>
    <property type="project" value="TreeGrafter"/>
</dbReference>
<dbReference type="GeneID" id="2910104"/>
<proteinExistence type="predicted"/>
<dbReference type="PANTHER" id="PTHR47805">
    <property type="entry name" value="SAGA-ASSOCIATED FACTOR 73"/>
    <property type="match status" value="1"/>
</dbReference>
<dbReference type="RefSeq" id="XP_065950221.1">
    <property type="nucleotide sequence ID" value="XM_066094149.2"/>
</dbReference>
<evidence type="ECO:0000313" key="3">
    <source>
        <dbReference type="Proteomes" id="UP000182444"/>
    </source>
</evidence>
<feature type="compositionally biased region" description="Low complexity" evidence="1">
    <location>
        <begin position="42"/>
        <end position="52"/>
    </location>
</feature>
<dbReference type="PROSITE" id="PS51505">
    <property type="entry name" value="SCA7"/>
    <property type="match status" value="1"/>
</dbReference>
<dbReference type="OrthoDB" id="21678at2759"/>
<dbReference type="Proteomes" id="UP000182444">
    <property type="component" value="Chromosome 1C"/>
</dbReference>
<feature type="region of interest" description="Disordered" evidence="1">
    <location>
        <begin position="1"/>
        <end position="81"/>
    </location>
</feature>
<gene>
    <name evidence="2" type="ORF">YALI1_C07199g</name>
</gene>
<dbReference type="InterPro" id="IPR013243">
    <property type="entry name" value="SCA7_dom"/>
</dbReference>
<dbReference type="GO" id="GO:0000124">
    <property type="term" value="C:SAGA complex"/>
    <property type="evidence" value="ECO:0007669"/>
    <property type="project" value="InterPro"/>
</dbReference>
<organism evidence="2 3">
    <name type="scientific">Yarrowia lipolytica</name>
    <name type="common">Candida lipolytica</name>
    <dbReference type="NCBI Taxonomy" id="4952"/>
    <lineage>
        <taxon>Eukaryota</taxon>
        <taxon>Fungi</taxon>
        <taxon>Dikarya</taxon>
        <taxon>Ascomycota</taxon>
        <taxon>Saccharomycotina</taxon>
        <taxon>Dipodascomycetes</taxon>
        <taxon>Dipodascales</taxon>
        <taxon>Dipodascales incertae sedis</taxon>
        <taxon>Yarrowia</taxon>
    </lineage>
</organism>
<accession>A0A1D8N9S2</accession>
<name>A0A1D8N9S2_YARLL</name>